<dbReference type="Proteomes" id="UP000002027">
    <property type="component" value="Chromosome 1"/>
</dbReference>
<dbReference type="Pfam" id="PF12867">
    <property type="entry name" value="DinB_2"/>
    <property type="match status" value="1"/>
</dbReference>
<dbReference type="OrthoDB" id="162566at2"/>
<keyword evidence="3" id="KW-1185">Reference proteome</keyword>
<evidence type="ECO:0000313" key="2">
    <source>
        <dbReference type="EMBL" id="ACZ38826.1"/>
    </source>
</evidence>
<proteinExistence type="predicted"/>
<evidence type="ECO:0000313" key="3">
    <source>
        <dbReference type="Proteomes" id="UP000002027"/>
    </source>
</evidence>
<dbReference type="Gene3D" id="1.20.120.450">
    <property type="entry name" value="dinb family like domain"/>
    <property type="match status" value="1"/>
</dbReference>
<dbReference type="InterPro" id="IPR024775">
    <property type="entry name" value="DinB-like"/>
</dbReference>
<dbReference type="SUPFAM" id="SSF109854">
    <property type="entry name" value="DinB/YfiT-like putative metalloenzymes"/>
    <property type="match status" value="1"/>
</dbReference>
<dbReference type="EMBL" id="CP001823">
    <property type="protein sequence ID" value="ACZ38826.1"/>
    <property type="molecule type" value="Genomic_DNA"/>
</dbReference>
<dbReference type="RefSeq" id="WP_012871873.1">
    <property type="nucleotide sequence ID" value="NC_013523.1"/>
</dbReference>
<evidence type="ECO:0000259" key="1">
    <source>
        <dbReference type="Pfam" id="PF12867"/>
    </source>
</evidence>
<protein>
    <recommendedName>
        <fullName evidence="1">DinB-like domain-containing protein</fullName>
    </recommendedName>
</protein>
<sequence length="147" mass="17184">MPISTDERLAILQDIQREWLALTRAVRDLSDDDLEQGQLANGWTIKVTMGHVTAWERKLIDEIRHLERGEVFNWPHMDVFNPEQAALDASRPAAEIREDFWRTHNELIQLLETTPILSRELVASDTYTHYPDHTAQVMEWRKQIGRG</sequence>
<reference evidence="3" key="1">
    <citation type="submission" date="2009-11" db="EMBL/GenBank/DDBJ databases">
        <title>The complete chromosome 1 of Sphaerobacter thermophilus DSM 20745.</title>
        <authorList>
            <person name="Lucas S."/>
            <person name="Copeland A."/>
            <person name="Lapidus A."/>
            <person name="Glavina del Rio T."/>
            <person name="Dalin E."/>
            <person name="Tice H."/>
            <person name="Bruce D."/>
            <person name="Goodwin L."/>
            <person name="Pitluck S."/>
            <person name="Kyrpides N."/>
            <person name="Mavromatis K."/>
            <person name="Ivanova N."/>
            <person name="Mikhailova N."/>
            <person name="LaButti K.M."/>
            <person name="Clum A."/>
            <person name="Sun H.I."/>
            <person name="Brettin T."/>
            <person name="Detter J.C."/>
            <person name="Han C."/>
            <person name="Larimer F."/>
            <person name="Land M."/>
            <person name="Hauser L."/>
            <person name="Markowitz V."/>
            <person name="Cheng J.F."/>
            <person name="Hugenholtz P."/>
            <person name="Woyke T."/>
            <person name="Wu D."/>
            <person name="Steenblock K."/>
            <person name="Schneider S."/>
            <person name="Pukall R."/>
            <person name="Goeker M."/>
            <person name="Klenk H.P."/>
            <person name="Eisen J.A."/>
        </authorList>
    </citation>
    <scope>NUCLEOTIDE SEQUENCE [LARGE SCALE GENOMIC DNA]</scope>
    <source>
        <strain evidence="3">ATCC 49802 / DSM 20745 / S 6022</strain>
    </source>
</reference>
<dbReference type="KEGG" id="sti:Sthe_1391"/>
<feature type="domain" description="DinB-like" evidence="1">
    <location>
        <begin position="16"/>
        <end position="131"/>
    </location>
</feature>
<dbReference type="HOGENOM" id="CLU_1651368_0_0_0"/>
<name>D1C3K9_SPHTD</name>
<dbReference type="InterPro" id="IPR034660">
    <property type="entry name" value="DinB/YfiT-like"/>
</dbReference>
<accession>D1C3K9</accession>
<reference evidence="2 3" key="2">
    <citation type="journal article" date="2010" name="Stand. Genomic Sci.">
        <title>Complete genome sequence of Desulfohalobium retbaense type strain (HR(100)).</title>
        <authorList>
            <person name="Spring S."/>
            <person name="Nolan M."/>
            <person name="Lapidus A."/>
            <person name="Glavina Del Rio T."/>
            <person name="Copeland A."/>
            <person name="Tice H."/>
            <person name="Cheng J.F."/>
            <person name="Lucas S."/>
            <person name="Land M."/>
            <person name="Chen F."/>
            <person name="Bruce D."/>
            <person name="Goodwin L."/>
            <person name="Pitluck S."/>
            <person name="Ivanova N."/>
            <person name="Mavromatis K."/>
            <person name="Mikhailova N."/>
            <person name="Pati A."/>
            <person name="Chen A."/>
            <person name="Palaniappan K."/>
            <person name="Hauser L."/>
            <person name="Chang Y.J."/>
            <person name="Jeffries C.D."/>
            <person name="Munk C."/>
            <person name="Kiss H."/>
            <person name="Chain P."/>
            <person name="Han C."/>
            <person name="Brettin T."/>
            <person name="Detter J.C."/>
            <person name="Schuler E."/>
            <person name="Goker M."/>
            <person name="Rohde M."/>
            <person name="Bristow J."/>
            <person name="Eisen J.A."/>
            <person name="Markowitz V."/>
            <person name="Hugenholtz P."/>
            <person name="Kyrpides N.C."/>
            <person name="Klenk H.P."/>
        </authorList>
    </citation>
    <scope>NUCLEOTIDE SEQUENCE [LARGE SCALE GENOMIC DNA]</scope>
    <source>
        <strain evidence="3">ATCC 49802 / DSM 20745 / S 6022</strain>
    </source>
</reference>
<dbReference type="InParanoid" id="D1C3K9"/>
<dbReference type="AlphaFoldDB" id="D1C3K9"/>
<gene>
    <name evidence="2" type="ordered locus">Sthe_1391</name>
</gene>
<organism evidence="2 3">
    <name type="scientific">Sphaerobacter thermophilus (strain ATCC 49802 / DSM 20745 / KCCM 41009 / NCIMB 13125 / S 6022)</name>
    <dbReference type="NCBI Taxonomy" id="479434"/>
    <lineage>
        <taxon>Bacteria</taxon>
        <taxon>Pseudomonadati</taxon>
        <taxon>Thermomicrobiota</taxon>
        <taxon>Thermomicrobia</taxon>
        <taxon>Sphaerobacterales</taxon>
        <taxon>Sphaerobacterineae</taxon>
        <taxon>Sphaerobacteraceae</taxon>
        <taxon>Sphaerobacter</taxon>
    </lineage>
</organism>
<dbReference type="eggNOG" id="ENOG5030IPS">
    <property type="taxonomic scope" value="Bacteria"/>
</dbReference>